<organism evidence="3">
    <name type="scientific">Caenorhabditis brenneri</name>
    <name type="common">Nematode worm</name>
    <dbReference type="NCBI Taxonomy" id="135651"/>
    <lineage>
        <taxon>Eukaryota</taxon>
        <taxon>Metazoa</taxon>
        <taxon>Ecdysozoa</taxon>
        <taxon>Nematoda</taxon>
        <taxon>Chromadorea</taxon>
        <taxon>Rhabditida</taxon>
        <taxon>Rhabditina</taxon>
        <taxon>Rhabditomorpha</taxon>
        <taxon>Rhabditoidea</taxon>
        <taxon>Rhabditidae</taxon>
        <taxon>Peloderinae</taxon>
        <taxon>Caenorhabditis</taxon>
    </lineage>
</organism>
<dbReference type="InParanoid" id="G0PC53"/>
<sequence>MAKLPPLPLKLSPSKAEIQMGPITTTTTIATAAESLETNSVPQVAVPIRESSPTTVPNSTTWKTILFYTIFPIVSLLHSHFRYTELYNFPITNFTFWHILPFRLFCMVFHWDPISVLVLTLYAVISVGLIHWKFSRFIGLTSQNPFRIKHGILYMMGALHAFCISAFGLALVPELSWIWLFIELIATPILVYGYFMVDNRSVRFHVSLPMDFRGNSALLTEIAFYAVLHLVLFGVMLATTVGRSVPIPYFYCAALLLSSFLVSIDYSRIRQEKIFKFQCHSDSKKEYEESLKRGFSWQISKIDIIKKEEKEKKAMEDNKEEKF</sequence>
<keyword evidence="1" id="KW-0812">Transmembrane</keyword>
<keyword evidence="1" id="KW-1133">Transmembrane helix</keyword>
<dbReference type="AlphaFoldDB" id="G0PC53"/>
<feature type="transmembrane region" description="Helical" evidence="1">
    <location>
        <begin position="114"/>
        <end position="132"/>
    </location>
</feature>
<dbReference type="EMBL" id="GL380232">
    <property type="protein sequence ID" value="EGT50928.1"/>
    <property type="molecule type" value="Genomic_DNA"/>
</dbReference>
<keyword evidence="1" id="KW-0472">Membrane</keyword>
<proteinExistence type="predicted"/>
<evidence type="ECO:0000313" key="3">
    <source>
        <dbReference type="Proteomes" id="UP000008068"/>
    </source>
</evidence>
<reference evidence="3" key="1">
    <citation type="submission" date="2011-07" db="EMBL/GenBank/DDBJ databases">
        <authorList>
            <consortium name="Caenorhabditis brenneri Sequencing and Analysis Consortium"/>
            <person name="Wilson R.K."/>
        </authorList>
    </citation>
    <scope>NUCLEOTIDE SEQUENCE [LARGE SCALE GENOMIC DNA]</scope>
    <source>
        <strain evidence="3">PB2801</strain>
    </source>
</reference>
<dbReference type="Proteomes" id="UP000008068">
    <property type="component" value="Unassembled WGS sequence"/>
</dbReference>
<feature type="transmembrane region" description="Helical" evidence="1">
    <location>
        <begin position="177"/>
        <end position="197"/>
    </location>
</feature>
<evidence type="ECO:0000256" key="1">
    <source>
        <dbReference type="SAM" id="Phobius"/>
    </source>
</evidence>
<gene>
    <name evidence="2" type="ORF">CAEBREN_24218</name>
</gene>
<feature type="transmembrane region" description="Helical" evidence="1">
    <location>
        <begin position="247"/>
        <end position="266"/>
    </location>
</feature>
<accession>G0PC53</accession>
<protein>
    <submittedName>
        <fullName evidence="2">Uncharacterized protein</fullName>
    </submittedName>
</protein>
<feature type="transmembrane region" description="Helical" evidence="1">
    <location>
        <begin position="218"/>
        <end position="241"/>
    </location>
</feature>
<keyword evidence="3" id="KW-1185">Reference proteome</keyword>
<dbReference type="HOGENOM" id="CLU_861162_0_0_1"/>
<name>G0PC53_CAEBE</name>
<feature type="transmembrane region" description="Helical" evidence="1">
    <location>
        <begin position="152"/>
        <end position="171"/>
    </location>
</feature>
<evidence type="ECO:0000313" key="2">
    <source>
        <dbReference type="EMBL" id="EGT50928.1"/>
    </source>
</evidence>